<evidence type="ECO:0000256" key="2">
    <source>
        <dbReference type="RuleBase" id="RU003616"/>
    </source>
</evidence>
<dbReference type="KEGG" id="tbk:HF295_02435"/>
<gene>
    <name evidence="4" type="ORF">HF295_02435</name>
</gene>
<protein>
    <submittedName>
        <fullName evidence="4">Hsp20/alpha crystallin family protein</fullName>
    </submittedName>
</protein>
<evidence type="ECO:0000313" key="4">
    <source>
        <dbReference type="EMBL" id="QLY39779.1"/>
    </source>
</evidence>
<reference evidence="4 5" key="1">
    <citation type="submission" date="2020-04" db="EMBL/GenBank/DDBJ databases">
        <authorList>
            <person name="Zheng R.K."/>
            <person name="Sun C.M."/>
        </authorList>
    </citation>
    <scope>NUCLEOTIDE SEQUENCE [LARGE SCALE GENOMIC DNA]</scope>
    <source>
        <strain evidence="5">zrk29</strain>
    </source>
</reference>
<dbReference type="Pfam" id="PF00011">
    <property type="entry name" value="HSP20"/>
    <property type="match status" value="1"/>
</dbReference>
<accession>A0A7L6N5D0</accession>
<name>A0A7L6N5D0_9MOLU</name>
<dbReference type="Gene3D" id="2.60.40.790">
    <property type="match status" value="1"/>
</dbReference>
<dbReference type="EMBL" id="CP051151">
    <property type="protein sequence ID" value="QLY39779.1"/>
    <property type="molecule type" value="Genomic_DNA"/>
</dbReference>
<organism evidence="4 5">
    <name type="scientific">Hujiaoplasma nucleasis</name>
    <dbReference type="NCBI Taxonomy" id="2725268"/>
    <lineage>
        <taxon>Bacteria</taxon>
        <taxon>Bacillati</taxon>
        <taxon>Mycoplasmatota</taxon>
        <taxon>Mollicutes</taxon>
        <taxon>Candidatus Izemoplasmatales</taxon>
        <taxon>Hujiaoplasmataceae</taxon>
        <taxon>Hujiaoplasma</taxon>
    </lineage>
</organism>
<dbReference type="InterPro" id="IPR031107">
    <property type="entry name" value="Small_HSP"/>
</dbReference>
<dbReference type="CDD" id="cd06471">
    <property type="entry name" value="ACD_LpsHSP_like"/>
    <property type="match status" value="1"/>
</dbReference>
<proteinExistence type="inferred from homology"/>
<evidence type="ECO:0000313" key="5">
    <source>
        <dbReference type="Proteomes" id="UP000512167"/>
    </source>
</evidence>
<dbReference type="InterPro" id="IPR002068">
    <property type="entry name" value="A-crystallin/Hsp20_dom"/>
</dbReference>
<dbReference type="PROSITE" id="PS01031">
    <property type="entry name" value="SHSP"/>
    <property type="match status" value="1"/>
</dbReference>
<feature type="domain" description="SHSP" evidence="3">
    <location>
        <begin position="25"/>
        <end position="137"/>
    </location>
</feature>
<dbReference type="SUPFAM" id="SSF49764">
    <property type="entry name" value="HSP20-like chaperones"/>
    <property type="match status" value="1"/>
</dbReference>
<dbReference type="Proteomes" id="UP000512167">
    <property type="component" value="Chromosome"/>
</dbReference>
<evidence type="ECO:0000259" key="3">
    <source>
        <dbReference type="PROSITE" id="PS01031"/>
    </source>
</evidence>
<dbReference type="InterPro" id="IPR008978">
    <property type="entry name" value="HSP20-like_chaperone"/>
</dbReference>
<dbReference type="AlphaFoldDB" id="A0A7L6N5D0"/>
<dbReference type="PANTHER" id="PTHR11527">
    <property type="entry name" value="HEAT-SHOCK PROTEIN 20 FAMILY MEMBER"/>
    <property type="match status" value="1"/>
</dbReference>
<evidence type="ECO:0000256" key="1">
    <source>
        <dbReference type="PROSITE-ProRule" id="PRU00285"/>
    </source>
</evidence>
<sequence length="137" mass="15981">MANIIKRNNALSFFDDFFDDFFTPNKRNQSCMKTDILDKDNEYELQIDVPGFSKEDIKISLDNGYLTVEAQVEKTQENKNTHYLKRERYVGASARSFYVGEDISEEDIQANYDKGMLKLTVPKQGTNVKEKKYIEIQ</sequence>
<keyword evidence="5" id="KW-1185">Reference proteome</keyword>
<dbReference type="RefSeq" id="WP_312032261.1">
    <property type="nucleotide sequence ID" value="NZ_CP051151.1"/>
</dbReference>
<comment type="similarity">
    <text evidence="1 2">Belongs to the small heat shock protein (HSP20) family.</text>
</comment>